<protein>
    <submittedName>
        <fullName evidence="1">Uncharacterized protein</fullName>
    </submittedName>
</protein>
<proteinExistence type="predicted"/>
<gene>
    <name evidence="1" type="ORF">R3P38DRAFT_3229696</name>
</gene>
<keyword evidence="2" id="KW-1185">Reference proteome</keyword>
<sequence>MVGGGIRMKKESGRWYIHSPWGAASARIRAHRSPADRAMMVRAEGAVRPSETGRLFALISITGRHPSIRPATAPPPFLQLPLAFHTTAPATAAHRPSNTSRLYAASLSGLSSPSVPPQICLLPPVPNQRWLAPALPALRSHAASPQSSYLLLGLALSGLRLSETSSFRH</sequence>
<name>A0AAV9ZNQ0_9AGAR</name>
<accession>A0AAV9ZNQ0</accession>
<reference evidence="1 2" key="1">
    <citation type="journal article" date="2024" name="J Genomics">
        <title>Draft genome sequencing and assembly of Favolaschia claudopus CIRM-BRFM 2984 isolated from oak limbs.</title>
        <authorList>
            <person name="Navarro D."/>
            <person name="Drula E."/>
            <person name="Chaduli D."/>
            <person name="Cazenave R."/>
            <person name="Ahrendt S."/>
            <person name="Wang J."/>
            <person name="Lipzen A."/>
            <person name="Daum C."/>
            <person name="Barry K."/>
            <person name="Grigoriev I.V."/>
            <person name="Favel A."/>
            <person name="Rosso M.N."/>
            <person name="Martin F."/>
        </authorList>
    </citation>
    <scope>NUCLEOTIDE SEQUENCE [LARGE SCALE GENOMIC DNA]</scope>
    <source>
        <strain evidence="1 2">CIRM-BRFM 2984</strain>
    </source>
</reference>
<dbReference type="EMBL" id="JAWWNJ010000126">
    <property type="protein sequence ID" value="KAK6988129.1"/>
    <property type="molecule type" value="Genomic_DNA"/>
</dbReference>
<evidence type="ECO:0000313" key="2">
    <source>
        <dbReference type="Proteomes" id="UP001362999"/>
    </source>
</evidence>
<organism evidence="1 2">
    <name type="scientific">Favolaschia claudopus</name>
    <dbReference type="NCBI Taxonomy" id="2862362"/>
    <lineage>
        <taxon>Eukaryota</taxon>
        <taxon>Fungi</taxon>
        <taxon>Dikarya</taxon>
        <taxon>Basidiomycota</taxon>
        <taxon>Agaricomycotina</taxon>
        <taxon>Agaricomycetes</taxon>
        <taxon>Agaricomycetidae</taxon>
        <taxon>Agaricales</taxon>
        <taxon>Marasmiineae</taxon>
        <taxon>Mycenaceae</taxon>
        <taxon>Favolaschia</taxon>
    </lineage>
</organism>
<dbReference type="AlphaFoldDB" id="A0AAV9ZNQ0"/>
<comment type="caution">
    <text evidence="1">The sequence shown here is derived from an EMBL/GenBank/DDBJ whole genome shotgun (WGS) entry which is preliminary data.</text>
</comment>
<evidence type="ECO:0000313" key="1">
    <source>
        <dbReference type="EMBL" id="KAK6988129.1"/>
    </source>
</evidence>
<dbReference type="Proteomes" id="UP001362999">
    <property type="component" value="Unassembled WGS sequence"/>
</dbReference>